<feature type="domain" description="Apple" evidence="3">
    <location>
        <begin position="53"/>
        <end position="95"/>
    </location>
</feature>
<dbReference type="EMBL" id="JAQJZL010000009">
    <property type="protein sequence ID" value="KAJ6038260.1"/>
    <property type="molecule type" value="Genomic_DNA"/>
</dbReference>
<keyword evidence="2" id="KW-0732">Signal</keyword>
<dbReference type="AlphaFoldDB" id="A0AAD6IA60"/>
<protein>
    <recommendedName>
        <fullName evidence="3">Apple domain-containing protein</fullName>
    </recommendedName>
</protein>
<dbReference type="SUPFAM" id="SSF57414">
    <property type="entry name" value="Hairpin loop containing domain-like"/>
    <property type="match status" value="1"/>
</dbReference>
<gene>
    <name evidence="4" type="ORF">N7460_008031</name>
</gene>
<proteinExistence type="predicted"/>
<dbReference type="InterPro" id="IPR003609">
    <property type="entry name" value="Pan_app"/>
</dbReference>
<evidence type="ECO:0000313" key="5">
    <source>
        <dbReference type="Proteomes" id="UP001219568"/>
    </source>
</evidence>
<feature type="region of interest" description="Disordered" evidence="1">
    <location>
        <begin position="232"/>
        <end position="255"/>
    </location>
</feature>
<feature type="chain" id="PRO_5042073301" description="Apple domain-containing protein" evidence="2">
    <location>
        <begin position="19"/>
        <end position="255"/>
    </location>
</feature>
<dbReference type="Proteomes" id="UP001219568">
    <property type="component" value="Unassembled WGS sequence"/>
</dbReference>
<feature type="signal peptide" evidence="2">
    <location>
        <begin position="1"/>
        <end position="18"/>
    </location>
</feature>
<comment type="caution">
    <text evidence="4">The sequence shown here is derived from an EMBL/GenBank/DDBJ whole genome shotgun (WGS) entry which is preliminary data.</text>
</comment>
<dbReference type="Pfam" id="PF00024">
    <property type="entry name" value="PAN_1"/>
    <property type="match status" value="1"/>
</dbReference>
<organism evidence="4 5">
    <name type="scientific">Penicillium canescens</name>
    <dbReference type="NCBI Taxonomy" id="5083"/>
    <lineage>
        <taxon>Eukaryota</taxon>
        <taxon>Fungi</taxon>
        <taxon>Dikarya</taxon>
        <taxon>Ascomycota</taxon>
        <taxon>Pezizomycotina</taxon>
        <taxon>Eurotiomycetes</taxon>
        <taxon>Eurotiomycetidae</taxon>
        <taxon>Eurotiales</taxon>
        <taxon>Aspergillaceae</taxon>
        <taxon>Penicillium</taxon>
    </lineage>
</organism>
<reference evidence="4" key="2">
    <citation type="submission" date="2023-01" db="EMBL/GenBank/DDBJ databases">
        <authorList>
            <person name="Petersen C."/>
        </authorList>
    </citation>
    <scope>NUCLEOTIDE SEQUENCE</scope>
    <source>
        <strain evidence="4">IBT 15450</strain>
    </source>
</reference>
<dbReference type="Gene3D" id="3.50.4.10">
    <property type="entry name" value="Hepatocyte Growth Factor"/>
    <property type="match status" value="1"/>
</dbReference>
<evidence type="ECO:0000259" key="3">
    <source>
        <dbReference type="Pfam" id="PF00024"/>
    </source>
</evidence>
<name>A0AAD6IA60_PENCN</name>
<evidence type="ECO:0000313" key="4">
    <source>
        <dbReference type="EMBL" id="KAJ6038260.1"/>
    </source>
</evidence>
<evidence type="ECO:0000256" key="1">
    <source>
        <dbReference type="SAM" id="MobiDB-lite"/>
    </source>
</evidence>
<keyword evidence="5" id="KW-1185">Reference proteome</keyword>
<evidence type="ECO:0000256" key="2">
    <source>
        <dbReference type="SAM" id="SignalP"/>
    </source>
</evidence>
<reference evidence="4" key="1">
    <citation type="journal article" date="2023" name="IMA Fungus">
        <title>Comparative genomic study of the Penicillium genus elucidates a diverse pangenome and 15 lateral gene transfer events.</title>
        <authorList>
            <person name="Petersen C."/>
            <person name="Sorensen T."/>
            <person name="Nielsen M.R."/>
            <person name="Sondergaard T.E."/>
            <person name="Sorensen J.L."/>
            <person name="Fitzpatrick D.A."/>
            <person name="Frisvad J.C."/>
            <person name="Nielsen K.L."/>
        </authorList>
    </citation>
    <scope>NUCLEOTIDE SEQUENCE</scope>
    <source>
        <strain evidence="4">IBT 15450</strain>
    </source>
</reference>
<sequence length="255" mass="28155">MKLQNIILYCSFLAAGQAQYAGVCPEKDGQIEEINPGYNVKYKCGWLGPHGGNTFPNINTPQACAQLCQDKPDCTGSSWQSVQKKCVLSGSQNGQARANVLWMEVVESEDPFPEDTEDNNPFPEEDCASEVEACQEQNAACQEQNAACQQQKNAWSKKQNALDQCPRRDGKTFKQGGITYKVHCFKRGKGFSDYQMTEHGFTDCLNACSSDSQCKAVHYIINSSQPCKMLGQISHTQEPEHSSSPQIALIPTTPK</sequence>
<accession>A0AAD6IA60</accession>